<evidence type="ECO:0000256" key="11">
    <source>
        <dbReference type="ARBA" id="ARBA00064458"/>
    </source>
</evidence>
<sequence length="165" mass="18326">MSKKVSRRQFLTYTLGGTAGFLASGLLFPMVRFAVDPMLKKGEAGNFLDVGLKVDEITDTPISVKFVIHRKDGWYEPPKGETMTAWVLKEGNEILALSPVCKHLGCTVSYNTNPQFKNEFFCPCHFGRYTKDGTNVPGTPPAKPLDRYETKIENGKLLIGPLKKA</sequence>
<dbReference type="GO" id="GO:0004497">
    <property type="term" value="F:monooxygenase activity"/>
    <property type="evidence" value="ECO:0007669"/>
    <property type="project" value="UniProtKB-ARBA"/>
</dbReference>
<dbReference type="GO" id="GO:0016705">
    <property type="term" value="F:oxidoreductase activity, acting on paired donors, with incorporation or reduction of molecular oxygen"/>
    <property type="evidence" value="ECO:0007669"/>
    <property type="project" value="UniProtKB-ARBA"/>
</dbReference>
<keyword evidence="15" id="KW-0472">Membrane</keyword>
<dbReference type="InterPro" id="IPR014349">
    <property type="entry name" value="Rieske_Fe-S_prot"/>
</dbReference>
<keyword evidence="8" id="KW-0411">Iron-sulfur</keyword>
<proteinExistence type="inferred from homology"/>
<keyword evidence="7" id="KW-0408">Iron</keyword>
<gene>
    <name evidence="17" type="ORF">SAMN06265361_103380</name>
</gene>
<dbReference type="AlphaFoldDB" id="A0AA45WP89"/>
<dbReference type="InterPro" id="IPR036922">
    <property type="entry name" value="Rieske_2Fe-2S_sf"/>
</dbReference>
<comment type="similarity">
    <text evidence="1">Belongs to the Rieske iron-sulfur protein family.</text>
</comment>
<keyword evidence="9" id="KW-1015">Disulfide bond</keyword>
<keyword evidence="4" id="KW-0479">Metal-binding</keyword>
<dbReference type="Gene3D" id="2.102.10.10">
    <property type="entry name" value="Rieske [2Fe-2S] iron-sulphur domain"/>
    <property type="match status" value="1"/>
</dbReference>
<evidence type="ECO:0000313" key="18">
    <source>
        <dbReference type="Proteomes" id="UP001157946"/>
    </source>
</evidence>
<dbReference type="RefSeq" id="WP_022738492.1">
    <property type="nucleotide sequence ID" value="NZ_FXTU01000003.1"/>
</dbReference>
<evidence type="ECO:0000259" key="16">
    <source>
        <dbReference type="PROSITE" id="PS51296"/>
    </source>
</evidence>
<evidence type="ECO:0000256" key="2">
    <source>
        <dbReference type="ARBA" id="ARBA00022448"/>
    </source>
</evidence>
<dbReference type="EMBL" id="FXTU01000003">
    <property type="protein sequence ID" value="SMP20350.1"/>
    <property type="molecule type" value="Genomic_DNA"/>
</dbReference>
<comment type="caution">
    <text evidence="17">The sequence shown here is derived from an EMBL/GenBank/DDBJ whole genome shotgun (WGS) entry which is preliminary data.</text>
</comment>
<evidence type="ECO:0000256" key="7">
    <source>
        <dbReference type="ARBA" id="ARBA00023004"/>
    </source>
</evidence>
<keyword evidence="5" id="KW-0249">Electron transport</keyword>
<protein>
    <recommendedName>
        <fullName evidence="12">Menaquinol:cytochrome c reductase iron-sulfur subunit</fullName>
    </recommendedName>
    <alternativeName>
        <fullName evidence="14">Cytochrome bc complex, iron-sulfur subunit</fullName>
    </alternativeName>
    <alternativeName>
        <fullName evidence="13">Rieske iron-sulfur protein QcrA</fullName>
    </alternativeName>
</protein>
<dbReference type="PANTHER" id="PTHR10134">
    <property type="entry name" value="CYTOCHROME B-C1 COMPLEX SUBUNIT RIESKE, MITOCHONDRIAL"/>
    <property type="match status" value="1"/>
</dbReference>
<comment type="subunit">
    <text evidence="11">The main subunits of the menaquinol:cytochrome c complex are a Rieske-type iron-sulfur protein (QcrA), a cytochrome b (QcrB) and a cytochrome c (QcrC).</text>
</comment>
<keyword evidence="18" id="KW-1185">Reference proteome</keyword>
<accession>A0AA45WP89</accession>
<keyword evidence="15" id="KW-0812">Transmembrane</keyword>
<dbReference type="Proteomes" id="UP001157946">
    <property type="component" value="Unassembled WGS sequence"/>
</dbReference>
<organism evidence="17 18">
    <name type="scientific">Laceyella tengchongensis</name>
    <dbReference type="NCBI Taxonomy" id="574699"/>
    <lineage>
        <taxon>Bacteria</taxon>
        <taxon>Bacillati</taxon>
        <taxon>Bacillota</taxon>
        <taxon>Bacilli</taxon>
        <taxon>Bacillales</taxon>
        <taxon>Thermoactinomycetaceae</taxon>
        <taxon>Laceyella</taxon>
    </lineage>
</organism>
<keyword evidence="15" id="KW-1133">Transmembrane helix</keyword>
<evidence type="ECO:0000256" key="12">
    <source>
        <dbReference type="ARBA" id="ARBA00067741"/>
    </source>
</evidence>
<feature type="transmembrane region" description="Helical" evidence="15">
    <location>
        <begin position="12"/>
        <end position="31"/>
    </location>
</feature>
<dbReference type="CDD" id="cd03467">
    <property type="entry name" value="Rieske"/>
    <property type="match status" value="1"/>
</dbReference>
<keyword evidence="2" id="KW-0813">Transport</keyword>
<evidence type="ECO:0000256" key="5">
    <source>
        <dbReference type="ARBA" id="ARBA00022982"/>
    </source>
</evidence>
<evidence type="ECO:0000313" key="17">
    <source>
        <dbReference type="EMBL" id="SMP20350.1"/>
    </source>
</evidence>
<dbReference type="PROSITE" id="PS51296">
    <property type="entry name" value="RIESKE"/>
    <property type="match status" value="1"/>
</dbReference>
<evidence type="ECO:0000256" key="3">
    <source>
        <dbReference type="ARBA" id="ARBA00022714"/>
    </source>
</evidence>
<dbReference type="GO" id="GO:0046872">
    <property type="term" value="F:metal ion binding"/>
    <property type="evidence" value="ECO:0007669"/>
    <property type="project" value="UniProtKB-KW"/>
</dbReference>
<dbReference type="GO" id="GO:0051537">
    <property type="term" value="F:2 iron, 2 sulfur cluster binding"/>
    <property type="evidence" value="ECO:0007669"/>
    <property type="project" value="UniProtKB-KW"/>
</dbReference>
<evidence type="ECO:0000256" key="13">
    <source>
        <dbReference type="ARBA" id="ARBA00075320"/>
    </source>
</evidence>
<dbReference type="InterPro" id="IPR017941">
    <property type="entry name" value="Rieske_2Fe-2S"/>
</dbReference>
<dbReference type="SUPFAM" id="SSF50022">
    <property type="entry name" value="ISP domain"/>
    <property type="match status" value="1"/>
</dbReference>
<dbReference type="FunFam" id="2.102.10.10:FF:000006">
    <property type="entry name" value="Menaquinol-cytochrome c reductase, iron-sulfur subunit"/>
    <property type="match status" value="1"/>
</dbReference>
<evidence type="ECO:0000256" key="8">
    <source>
        <dbReference type="ARBA" id="ARBA00023014"/>
    </source>
</evidence>
<feature type="domain" description="Rieske" evidence="16">
    <location>
        <begin position="65"/>
        <end position="159"/>
    </location>
</feature>
<evidence type="ECO:0000256" key="10">
    <source>
        <dbReference type="ARBA" id="ARBA00055683"/>
    </source>
</evidence>
<keyword evidence="3" id="KW-0001">2Fe-2S</keyword>
<dbReference type="InterPro" id="IPR006311">
    <property type="entry name" value="TAT_signal"/>
</dbReference>
<dbReference type="PROSITE" id="PS51318">
    <property type="entry name" value="TAT"/>
    <property type="match status" value="1"/>
</dbReference>
<dbReference type="Pfam" id="PF00355">
    <property type="entry name" value="Rieske"/>
    <property type="match status" value="1"/>
</dbReference>
<evidence type="ECO:0000256" key="15">
    <source>
        <dbReference type="SAM" id="Phobius"/>
    </source>
</evidence>
<name>A0AA45WP89_9BACL</name>
<evidence type="ECO:0000256" key="1">
    <source>
        <dbReference type="ARBA" id="ARBA00010651"/>
    </source>
</evidence>
<reference evidence="17" key="1">
    <citation type="submission" date="2017-05" db="EMBL/GenBank/DDBJ databases">
        <authorList>
            <person name="Varghese N."/>
            <person name="Submissions S."/>
        </authorList>
    </citation>
    <scope>NUCLEOTIDE SEQUENCE</scope>
    <source>
        <strain evidence="17">DSM 45262</strain>
    </source>
</reference>
<evidence type="ECO:0000256" key="4">
    <source>
        <dbReference type="ARBA" id="ARBA00022723"/>
    </source>
</evidence>
<evidence type="ECO:0000256" key="9">
    <source>
        <dbReference type="ARBA" id="ARBA00023157"/>
    </source>
</evidence>
<comment type="function">
    <text evidence="10">Component of the menaquinol:cytochrome c reductase complex. The Rieske protein is a high potential 2Fe-2S protein.</text>
</comment>
<evidence type="ECO:0000256" key="14">
    <source>
        <dbReference type="ARBA" id="ARBA00076330"/>
    </source>
</evidence>
<evidence type="ECO:0000256" key="6">
    <source>
        <dbReference type="ARBA" id="ARBA00023002"/>
    </source>
</evidence>
<keyword evidence="6" id="KW-0560">Oxidoreductase</keyword>